<dbReference type="EMBL" id="WEIY01002305">
    <property type="protein sequence ID" value="NXY12449.1"/>
    <property type="molecule type" value="Genomic_DNA"/>
</dbReference>
<name>A0A852NFI6_9PASS</name>
<evidence type="ECO:0000313" key="3">
    <source>
        <dbReference type="EMBL" id="NXY12449.1"/>
    </source>
</evidence>
<dbReference type="Pfam" id="PF11095">
    <property type="entry name" value="Gemin7"/>
    <property type="match status" value="1"/>
</dbReference>
<dbReference type="Proteomes" id="UP000603297">
    <property type="component" value="Unassembled WGS sequence"/>
</dbReference>
<feature type="region of interest" description="Disordered" evidence="1">
    <location>
        <begin position="1"/>
        <end position="59"/>
    </location>
</feature>
<evidence type="ECO:0000256" key="1">
    <source>
        <dbReference type="SAM" id="MobiDB-lite"/>
    </source>
</evidence>
<dbReference type="PANTHER" id="PTHR14679">
    <property type="entry name" value="GEM-ASSOCIATED PROTEIN 7"/>
    <property type="match status" value="1"/>
</dbReference>
<feature type="non-terminal residue" evidence="3">
    <location>
        <position position="1"/>
    </location>
</feature>
<dbReference type="OrthoDB" id="70763at2759"/>
<dbReference type="GO" id="GO:0000387">
    <property type="term" value="P:spliceosomal snRNP assembly"/>
    <property type="evidence" value="ECO:0007669"/>
    <property type="project" value="TreeGrafter"/>
</dbReference>
<proteinExistence type="predicted"/>
<gene>
    <name evidence="3" type="primary">Gemin7</name>
    <name evidence="3" type="ORF">PTEMEL_R14932</name>
</gene>
<protein>
    <submittedName>
        <fullName evidence="3">GEMI7 protein</fullName>
    </submittedName>
</protein>
<feature type="non-terminal residue" evidence="3">
    <location>
        <position position="136"/>
    </location>
</feature>
<keyword evidence="4" id="KW-1185">Reference proteome</keyword>
<dbReference type="GO" id="GO:0034719">
    <property type="term" value="C:SMN-Sm protein complex"/>
    <property type="evidence" value="ECO:0007669"/>
    <property type="project" value="InterPro"/>
</dbReference>
<sequence>MADPLPLPVGILRLPRGPDSSGSRGFSARDSLRDRDRDRDHDDSRGDEHSQAFPGASPELQAARAALRERFLRLLGRARGRAARFSLRNGLGLRAVLAAADRESAAFQVDSLRTPLGIQGAALLRSSDVLAFSFPL</sequence>
<comment type="caution">
    <text evidence="3">The sequence shown here is derived from an EMBL/GenBank/DDBJ whole genome shotgun (WGS) entry which is preliminary data.</text>
</comment>
<feature type="domain" description="SUZ-C" evidence="2">
    <location>
        <begin position="1"/>
        <end position="30"/>
    </location>
</feature>
<evidence type="ECO:0000259" key="2">
    <source>
        <dbReference type="PROSITE" id="PS51938"/>
    </source>
</evidence>
<reference evidence="3" key="1">
    <citation type="submission" date="2020-02" db="EMBL/GenBank/DDBJ databases">
        <title>Bird 10,000 Genomes (B10K) Project - Family phase.</title>
        <authorList>
            <person name="Zhang G."/>
        </authorList>
    </citation>
    <scope>NUCLEOTIDE SEQUENCE</scope>
    <source>
        <strain evidence="3">B10K-IZ-033-77</strain>
    </source>
</reference>
<dbReference type="InterPro" id="IPR024642">
    <property type="entry name" value="SUZ-C"/>
</dbReference>
<dbReference type="AlphaFoldDB" id="A0A852NFI6"/>
<evidence type="ECO:0000313" key="4">
    <source>
        <dbReference type="Proteomes" id="UP000603297"/>
    </source>
</evidence>
<dbReference type="PANTHER" id="PTHR14679:SF1">
    <property type="entry name" value="GEM-ASSOCIATED PROTEIN 7"/>
    <property type="match status" value="1"/>
</dbReference>
<accession>A0A852NFI6</accession>
<dbReference type="Gene3D" id="2.30.30.100">
    <property type="match status" value="1"/>
</dbReference>
<dbReference type="InterPro" id="IPR020338">
    <property type="entry name" value="SMN_gemin7"/>
</dbReference>
<dbReference type="PROSITE" id="PS51938">
    <property type="entry name" value="SUZ_C"/>
    <property type="match status" value="1"/>
</dbReference>
<feature type="compositionally biased region" description="Basic and acidic residues" evidence="1">
    <location>
        <begin position="30"/>
        <end position="50"/>
    </location>
</feature>
<organism evidence="3 4">
    <name type="scientific">Pteruthius melanotis</name>
    <dbReference type="NCBI Taxonomy" id="357074"/>
    <lineage>
        <taxon>Eukaryota</taxon>
        <taxon>Metazoa</taxon>
        <taxon>Chordata</taxon>
        <taxon>Craniata</taxon>
        <taxon>Vertebrata</taxon>
        <taxon>Euteleostomi</taxon>
        <taxon>Archelosauria</taxon>
        <taxon>Archosauria</taxon>
        <taxon>Dinosauria</taxon>
        <taxon>Saurischia</taxon>
        <taxon>Theropoda</taxon>
        <taxon>Coelurosauria</taxon>
        <taxon>Aves</taxon>
        <taxon>Neognathae</taxon>
        <taxon>Neoaves</taxon>
        <taxon>Telluraves</taxon>
        <taxon>Australaves</taxon>
        <taxon>Passeriformes</taxon>
        <taxon>Sylvioidea</taxon>
        <taxon>Timaliidae</taxon>
        <taxon>Pteruthius</taxon>
    </lineage>
</organism>